<reference evidence="2" key="1">
    <citation type="submission" date="2018-10" db="EMBL/GenBank/DDBJ databases">
        <title>Acidithiobacillus sulfuriphilus sp. nov.: an extremely acidophilic sulfur-oxidizing chemolithotroph isolated from a neutral pH environment.</title>
        <authorList>
            <person name="Falagan C."/>
            <person name="Moya-Beltran A."/>
            <person name="Quatrini R."/>
            <person name="Johnson D.B."/>
        </authorList>
    </citation>
    <scope>NUCLEOTIDE SEQUENCE [LARGE SCALE GENOMIC DNA]</scope>
    <source>
        <strain evidence="2">CJ-2</strain>
    </source>
</reference>
<protein>
    <submittedName>
        <fullName evidence="2">Prepilin-type N-terminal cleavage/methylation domain-containing protein</fullName>
    </submittedName>
</protein>
<dbReference type="Pfam" id="PF07963">
    <property type="entry name" value="N_methyl"/>
    <property type="match status" value="1"/>
</dbReference>
<feature type="transmembrane region" description="Helical" evidence="1">
    <location>
        <begin position="12"/>
        <end position="34"/>
    </location>
</feature>
<dbReference type="NCBIfam" id="TIGR02532">
    <property type="entry name" value="IV_pilin_GFxxxE"/>
    <property type="match status" value="1"/>
</dbReference>
<sequence length="380" mass="39878">MTRPPSEYRGFTLVELLVVMAISLIAMVAIYGIFISSSNQSRRTQQITDMWQQAQAAMNMVTDTTRQAGYGLDSGGCSQTLATVNGGNSTINFVPIQAATQSAPQYDPTAAHTVSTQSLTVRLGTSDYSGFSTTSITQAPANTAANFTVDNTSGFAVNDILLIKMADGICAIAQVTGPNNLGNGANTVVHNSGNNSYNLPGGIAALGLTATPPVTVTAQDLAGASLYDMGQGNNTYTFSISNNTSVGGTTTTTPTLMLTTQSATSAAQTHAIATGIVDLQFLFGYALNPGQPLQYGPWDATQASFIRSVRIYMLARSPVQFRDYHAPASIPLYNLPSAQSVTGSALSAAYAVTAADQGYRYQLFQNEVPLLNLVWAASPS</sequence>
<dbReference type="InterPro" id="IPR045584">
    <property type="entry name" value="Pilin-like"/>
</dbReference>
<dbReference type="SUPFAM" id="SSF54523">
    <property type="entry name" value="Pili subunits"/>
    <property type="match status" value="1"/>
</dbReference>
<accession>A0A3M8S5Y5</accession>
<dbReference type="RefSeq" id="WP_123101345.1">
    <property type="nucleotide sequence ID" value="NZ_CP127527.1"/>
</dbReference>
<dbReference type="EMBL" id="RIZI01000070">
    <property type="protein sequence ID" value="RNF74954.1"/>
    <property type="molecule type" value="Genomic_DNA"/>
</dbReference>
<dbReference type="OrthoDB" id="8533459at2"/>
<organism evidence="2">
    <name type="scientific">Acidithiobacillus sulfuriphilus</name>
    <dbReference type="NCBI Taxonomy" id="1867749"/>
    <lineage>
        <taxon>Bacteria</taxon>
        <taxon>Pseudomonadati</taxon>
        <taxon>Pseudomonadota</taxon>
        <taxon>Acidithiobacillia</taxon>
        <taxon>Acidithiobacillales</taxon>
        <taxon>Acidithiobacillaceae</taxon>
        <taxon>Acidithiobacillus</taxon>
    </lineage>
</organism>
<dbReference type="InterPro" id="IPR032092">
    <property type="entry name" value="PilW"/>
</dbReference>
<keyword evidence="1" id="KW-1133">Transmembrane helix</keyword>
<dbReference type="InterPro" id="IPR012902">
    <property type="entry name" value="N_methyl_site"/>
</dbReference>
<name>A0A3M8S5Y5_9PROT</name>
<dbReference type="GO" id="GO:0043683">
    <property type="term" value="P:type IV pilus assembly"/>
    <property type="evidence" value="ECO:0007669"/>
    <property type="project" value="InterPro"/>
</dbReference>
<dbReference type="AlphaFoldDB" id="A0A3M8S5Y5"/>
<gene>
    <name evidence="2" type="ORF">EC580_00845</name>
</gene>
<comment type="caution">
    <text evidence="2">The sequence shown here is derived from an EMBL/GenBank/DDBJ whole genome shotgun (WGS) entry which is preliminary data.</text>
</comment>
<dbReference type="Pfam" id="PF16074">
    <property type="entry name" value="PilW"/>
    <property type="match status" value="1"/>
</dbReference>
<keyword evidence="1" id="KW-0812">Transmembrane</keyword>
<evidence type="ECO:0000256" key="1">
    <source>
        <dbReference type="SAM" id="Phobius"/>
    </source>
</evidence>
<dbReference type="PROSITE" id="PS00409">
    <property type="entry name" value="PROKAR_NTER_METHYL"/>
    <property type="match status" value="1"/>
</dbReference>
<evidence type="ECO:0000313" key="2">
    <source>
        <dbReference type="EMBL" id="RNF74954.1"/>
    </source>
</evidence>
<proteinExistence type="predicted"/>
<keyword evidence="1" id="KW-0472">Membrane</keyword>